<evidence type="ECO:0000256" key="3">
    <source>
        <dbReference type="ARBA" id="ARBA00023295"/>
    </source>
</evidence>
<keyword evidence="2 6" id="KW-0378">Hydrolase</keyword>
<dbReference type="SUPFAM" id="SSF75005">
    <property type="entry name" value="Arabinanase/levansucrase/invertase"/>
    <property type="match status" value="1"/>
</dbReference>
<dbReference type="Proteomes" id="UP000297258">
    <property type="component" value="Unassembled WGS sequence"/>
</dbReference>
<dbReference type="InterPro" id="IPR006710">
    <property type="entry name" value="Glyco_hydro_43"/>
</dbReference>
<dbReference type="InterPro" id="IPR023296">
    <property type="entry name" value="Glyco_hydro_beta-prop_sf"/>
</dbReference>
<evidence type="ECO:0000256" key="2">
    <source>
        <dbReference type="ARBA" id="ARBA00022801"/>
    </source>
</evidence>
<reference evidence="9 10" key="1">
    <citation type="submission" date="2019-03" db="EMBL/GenBank/DDBJ databases">
        <title>Draft genome of Massilia hortus sp. nov., a novel bacterial species of the Oxalobacteraceae family.</title>
        <authorList>
            <person name="Peta V."/>
            <person name="Raths R."/>
            <person name="Bucking H."/>
        </authorList>
    </citation>
    <scope>NUCLEOTIDE SEQUENCE [LARGE SCALE GENOMIC DNA]</scope>
    <source>
        <strain evidence="9 10">ONC3</strain>
    </source>
</reference>
<dbReference type="Pfam" id="PF17851">
    <property type="entry name" value="GH43_C2"/>
    <property type="match status" value="1"/>
</dbReference>
<evidence type="ECO:0000256" key="7">
    <source>
        <dbReference type="SAM" id="SignalP"/>
    </source>
</evidence>
<dbReference type="SUPFAM" id="SSF49899">
    <property type="entry name" value="Concanavalin A-like lectins/glucanases"/>
    <property type="match status" value="1"/>
</dbReference>
<feature type="signal peptide" evidence="7">
    <location>
        <begin position="1"/>
        <end position="19"/>
    </location>
</feature>
<dbReference type="InterPro" id="IPR041542">
    <property type="entry name" value="GH43_C2"/>
</dbReference>
<dbReference type="RefSeq" id="WP_135189960.1">
    <property type="nucleotide sequence ID" value="NZ_SPUM01000074.1"/>
</dbReference>
<dbReference type="GO" id="GO:0004553">
    <property type="term" value="F:hydrolase activity, hydrolyzing O-glycosyl compounds"/>
    <property type="evidence" value="ECO:0007669"/>
    <property type="project" value="InterPro"/>
</dbReference>
<feature type="chain" id="PRO_5021328794" evidence="7">
    <location>
        <begin position="20"/>
        <end position="548"/>
    </location>
</feature>
<comment type="caution">
    <text evidence="9">The sequence shown here is derived from an EMBL/GenBank/DDBJ whole genome shotgun (WGS) entry which is preliminary data.</text>
</comment>
<proteinExistence type="inferred from homology"/>
<dbReference type="InterPro" id="IPR051795">
    <property type="entry name" value="Glycosyl_Hydrlase_43"/>
</dbReference>
<comment type="similarity">
    <text evidence="1 6">Belongs to the glycosyl hydrolase 43 family.</text>
</comment>
<dbReference type="OrthoDB" id="8866236at2"/>
<evidence type="ECO:0000313" key="9">
    <source>
        <dbReference type="EMBL" id="TFW31932.1"/>
    </source>
</evidence>
<sequence length="548" mass="60215">MDWKTCRIAGTLMIPLALAACQATPPATAPSERAPWVADLGDGRYQNPVLHADYSDPDAIRVGDTYYMTASSFNSTPGLPLLASKDMVNWELVGHALPNLVPHERYIEPRHGEGVWAPCLRFHDGKFWIFYPDPDVGIFVTTAKNFTGPWSEPHLLLPGKGIIDPTPLWDDDGKAYLLHAWAKSRAGINNLLTLRSMAPDASRLLDTEGHTIIDGNKIPGYRTLEGPKFYKANGYYYVFAPAGGVEDGWQAVFRSRSIDGPYELRTVMDQGKTPINGPHQGAWVRAEDGSDWFLHFQDKNAYGRVVHLQPMRWTEDWPVIGEDGPNPGIGQPVLTHKKPVAGFPVKVPPTSDEFNGPKLGLQWQWNANSDARWYSLSERPGVLRLHTQATPQAADFVRAAPAILSQKLPAPAFVVDTHMQLNDAQVGDRAGLILNAMQYAWLGLRKTANATELVYTTCTPAVARCKESTKVVLPSAPSALYLRMSMVDGARATFSYSTDNVNFTSVGEPFKSSKGRWVGAQVGLFSVGDKAGAKPSSLDVDYFRVSAP</sequence>
<dbReference type="Pfam" id="PF04616">
    <property type="entry name" value="Glyco_hydro_43"/>
    <property type="match status" value="1"/>
</dbReference>
<evidence type="ECO:0000256" key="6">
    <source>
        <dbReference type="RuleBase" id="RU361187"/>
    </source>
</evidence>
<dbReference type="Gene3D" id="2.115.10.20">
    <property type="entry name" value="Glycosyl hydrolase domain, family 43"/>
    <property type="match status" value="1"/>
</dbReference>
<dbReference type="PANTHER" id="PTHR42812">
    <property type="entry name" value="BETA-XYLOSIDASE"/>
    <property type="match status" value="1"/>
</dbReference>
<gene>
    <name evidence="9" type="ORF">E4O92_11755</name>
</gene>
<evidence type="ECO:0000256" key="5">
    <source>
        <dbReference type="PIRSR" id="PIRSR606710-2"/>
    </source>
</evidence>
<keyword evidence="7" id="KW-0732">Signal</keyword>
<dbReference type="GO" id="GO:0005975">
    <property type="term" value="P:carbohydrate metabolic process"/>
    <property type="evidence" value="ECO:0007669"/>
    <property type="project" value="InterPro"/>
</dbReference>
<dbReference type="EMBL" id="SPUM01000074">
    <property type="protein sequence ID" value="TFW31932.1"/>
    <property type="molecule type" value="Genomic_DNA"/>
</dbReference>
<keyword evidence="3 6" id="KW-0326">Glycosidase</keyword>
<feature type="site" description="Important for catalytic activity, responsible for pKa modulation of the active site Glu and correct orientation of both the proton donor and substrate" evidence="5">
    <location>
        <position position="164"/>
    </location>
</feature>
<feature type="active site" description="Proton donor" evidence="4">
    <location>
        <position position="225"/>
    </location>
</feature>
<dbReference type="PANTHER" id="PTHR42812:SF12">
    <property type="entry name" value="BETA-XYLOSIDASE-RELATED"/>
    <property type="match status" value="1"/>
</dbReference>
<feature type="active site" description="Proton acceptor" evidence="4">
    <location>
        <position position="56"/>
    </location>
</feature>
<dbReference type="PROSITE" id="PS51257">
    <property type="entry name" value="PROKAR_LIPOPROTEIN"/>
    <property type="match status" value="1"/>
</dbReference>
<evidence type="ECO:0000259" key="8">
    <source>
        <dbReference type="Pfam" id="PF17851"/>
    </source>
</evidence>
<evidence type="ECO:0000313" key="10">
    <source>
        <dbReference type="Proteomes" id="UP000297258"/>
    </source>
</evidence>
<evidence type="ECO:0000256" key="1">
    <source>
        <dbReference type="ARBA" id="ARBA00009865"/>
    </source>
</evidence>
<dbReference type="AlphaFoldDB" id="A0A4Y9SZR0"/>
<accession>A0A4Y9SZR0</accession>
<dbReference type="InterPro" id="IPR013320">
    <property type="entry name" value="ConA-like_dom_sf"/>
</dbReference>
<keyword evidence="10" id="KW-1185">Reference proteome</keyword>
<protein>
    <submittedName>
        <fullName evidence="9">Glycosyl hydrolase 43 family protein</fullName>
    </submittedName>
</protein>
<evidence type="ECO:0000256" key="4">
    <source>
        <dbReference type="PIRSR" id="PIRSR606710-1"/>
    </source>
</evidence>
<dbReference type="Gene3D" id="2.60.120.200">
    <property type="match status" value="1"/>
</dbReference>
<name>A0A4Y9SZR0_9BURK</name>
<dbReference type="CDD" id="cd09001">
    <property type="entry name" value="GH43_FsAxh1-like"/>
    <property type="match status" value="1"/>
</dbReference>
<organism evidence="9 10">
    <name type="scientific">Massilia horti</name>
    <dbReference type="NCBI Taxonomy" id="2562153"/>
    <lineage>
        <taxon>Bacteria</taxon>
        <taxon>Pseudomonadati</taxon>
        <taxon>Pseudomonadota</taxon>
        <taxon>Betaproteobacteria</taxon>
        <taxon>Burkholderiales</taxon>
        <taxon>Oxalobacteraceae</taxon>
        <taxon>Telluria group</taxon>
        <taxon>Massilia</taxon>
    </lineage>
</organism>
<feature type="domain" description="Beta-xylosidase C-terminal Concanavalin A-like" evidence="8">
    <location>
        <begin position="351"/>
        <end position="545"/>
    </location>
</feature>